<reference evidence="2 3" key="1">
    <citation type="journal article" date="2011" name="PLoS Pathog.">
        <title>Endophytic Life Strategies Decoded by Genome and Transcriptome Analyses of the Mutualistic Root Symbiont Piriformospora indica.</title>
        <authorList>
            <person name="Zuccaro A."/>
            <person name="Lahrmann U."/>
            <person name="Guldener U."/>
            <person name="Langen G."/>
            <person name="Pfiffi S."/>
            <person name="Biedenkopf D."/>
            <person name="Wong P."/>
            <person name="Samans B."/>
            <person name="Grimm C."/>
            <person name="Basiewicz M."/>
            <person name="Murat C."/>
            <person name="Martin F."/>
            <person name="Kogel K.H."/>
        </authorList>
    </citation>
    <scope>NUCLEOTIDE SEQUENCE [LARGE SCALE GENOMIC DNA]</scope>
    <source>
        <strain evidence="2 3">DSM 11827</strain>
    </source>
</reference>
<dbReference type="HOGENOM" id="CLU_1227368_0_0_1"/>
<dbReference type="EMBL" id="CAFZ01000093">
    <property type="protein sequence ID" value="CCA70733.1"/>
    <property type="molecule type" value="Genomic_DNA"/>
</dbReference>
<comment type="caution">
    <text evidence="2">The sequence shown here is derived from an EMBL/GenBank/DDBJ whole genome shotgun (WGS) entry which is preliminary data.</text>
</comment>
<protein>
    <submittedName>
        <fullName evidence="2">Related to glycoside hydrolase family 15 protein-Laccaria bicolor</fullName>
    </submittedName>
</protein>
<gene>
    <name evidence="2" type="ORF">PIIN_04667</name>
</gene>
<proteinExistence type="predicted"/>
<dbReference type="OrthoDB" id="406733at2759"/>
<evidence type="ECO:0000259" key="1">
    <source>
        <dbReference type="Pfam" id="PF19291"/>
    </source>
</evidence>
<dbReference type="eggNOG" id="ENOG502QS7A">
    <property type="taxonomic scope" value="Eukaryota"/>
</dbReference>
<evidence type="ECO:0000313" key="3">
    <source>
        <dbReference type="Proteomes" id="UP000007148"/>
    </source>
</evidence>
<dbReference type="Proteomes" id="UP000007148">
    <property type="component" value="Unassembled WGS sequence"/>
</dbReference>
<keyword evidence="3" id="KW-1185">Reference proteome</keyword>
<organism evidence="2 3">
    <name type="scientific">Serendipita indica (strain DSM 11827)</name>
    <name type="common">Root endophyte fungus</name>
    <name type="synonym">Piriformospora indica</name>
    <dbReference type="NCBI Taxonomy" id="1109443"/>
    <lineage>
        <taxon>Eukaryota</taxon>
        <taxon>Fungi</taxon>
        <taxon>Dikarya</taxon>
        <taxon>Basidiomycota</taxon>
        <taxon>Agaricomycotina</taxon>
        <taxon>Agaricomycetes</taxon>
        <taxon>Sebacinales</taxon>
        <taxon>Serendipitaceae</taxon>
        <taxon>Serendipita</taxon>
    </lineage>
</organism>
<accession>G4THE0</accession>
<keyword evidence="2" id="KW-0378">Hydrolase</keyword>
<dbReference type="AlphaFoldDB" id="G4THE0"/>
<dbReference type="Pfam" id="PF19291">
    <property type="entry name" value="TREH_N"/>
    <property type="match status" value="1"/>
</dbReference>
<feature type="non-terminal residue" evidence="2">
    <location>
        <position position="1"/>
    </location>
</feature>
<name>G4THE0_SERID</name>
<evidence type="ECO:0000313" key="2">
    <source>
        <dbReference type="EMBL" id="CCA70733.1"/>
    </source>
</evidence>
<dbReference type="OMA" id="REDYCKE"/>
<dbReference type="InParanoid" id="G4THE0"/>
<sequence>MTARTNVRDRGYVDISDHGLIGNLQTAALVSLDGSIESYCVPFFDSPSIFAPPQGGHFSITPTNDFTPKQQYMPSSNVLSTKFLSDCGVGQVTDFLPRQSRANSTKPNLPWLVRRVEVIRGEVPYRVECCPAFDYARAPHKTELVPDDSIPNEAQQKVLFTSENLKLDLRYVADSTLDDVPVPEINFEILYLPEKGHLGPGAHVDLKLKEGQVVTFFLRTPPREPP</sequence>
<feature type="domain" description="Trehalase-like N-terminal" evidence="1">
    <location>
        <begin position="13"/>
        <end position="148"/>
    </location>
</feature>
<dbReference type="InterPro" id="IPR045582">
    <property type="entry name" value="Trehalase-like_N"/>
</dbReference>
<dbReference type="STRING" id="1109443.G4THE0"/>
<dbReference type="GO" id="GO:0016787">
    <property type="term" value="F:hydrolase activity"/>
    <property type="evidence" value="ECO:0007669"/>
    <property type="project" value="UniProtKB-KW"/>
</dbReference>